<protein>
    <submittedName>
        <fullName evidence="1">Uncharacterized protein</fullName>
    </submittedName>
</protein>
<sequence length="103" mass="11307">MFQIKSHSSQTVQAIHHRNSYKIPEAASGASYHQSSSQFAITREAPTGVYCHKEGITIPTDQGVHSAELSITDEPRMTMAKVNMNTYPDGIASMFPATSLHQD</sequence>
<accession>A0A4S8QSS0</accession>
<gene>
    <name evidence="1" type="ORF">BGAL_0258g00060</name>
</gene>
<evidence type="ECO:0000313" key="2">
    <source>
        <dbReference type="Proteomes" id="UP000308671"/>
    </source>
</evidence>
<organism evidence="1 2">
    <name type="scientific">Botrytis galanthina</name>
    <dbReference type="NCBI Taxonomy" id="278940"/>
    <lineage>
        <taxon>Eukaryota</taxon>
        <taxon>Fungi</taxon>
        <taxon>Dikarya</taxon>
        <taxon>Ascomycota</taxon>
        <taxon>Pezizomycotina</taxon>
        <taxon>Leotiomycetes</taxon>
        <taxon>Helotiales</taxon>
        <taxon>Sclerotiniaceae</taxon>
        <taxon>Botrytis</taxon>
    </lineage>
</organism>
<keyword evidence="2" id="KW-1185">Reference proteome</keyword>
<dbReference type="AlphaFoldDB" id="A0A4S8QSS0"/>
<comment type="caution">
    <text evidence="1">The sequence shown here is derived from an EMBL/GenBank/DDBJ whole genome shotgun (WGS) entry which is preliminary data.</text>
</comment>
<proteinExistence type="predicted"/>
<dbReference type="Proteomes" id="UP000308671">
    <property type="component" value="Unassembled WGS sequence"/>
</dbReference>
<name>A0A4S8QSS0_9HELO</name>
<reference evidence="1 2" key="1">
    <citation type="submission" date="2017-12" db="EMBL/GenBank/DDBJ databases">
        <title>Comparative genomics of Botrytis spp.</title>
        <authorList>
            <person name="Valero-Jimenez C.A."/>
            <person name="Tapia P."/>
            <person name="Veloso J."/>
            <person name="Silva-Moreno E."/>
            <person name="Staats M."/>
            <person name="Valdes J.H."/>
            <person name="Van Kan J.A.L."/>
        </authorList>
    </citation>
    <scope>NUCLEOTIDE SEQUENCE [LARGE SCALE GENOMIC DNA]</scope>
    <source>
        <strain evidence="1 2">MUCL435</strain>
    </source>
</reference>
<dbReference type="EMBL" id="PQXL01000258">
    <property type="protein sequence ID" value="THV48273.1"/>
    <property type="molecule type" value="Genomic_DNA"/>
</dbReference>
<evidence type="ECO:0000313" key="1">
    <source>
        <dbReference type="EMBL" id="THV48273.1"/>
    </source>
</evidence>